<dbReference type="Proteomes" id="UP000677152">
    <property type="component" value="Chromosome"/>
</dbReference>
<evidence type="ECO:0000313" key="1">
    <source>
        <dbReference type="EMBL" id="QUF04724.1"/>
    </source>
</evidence>
<reference evidence="1" key="1">
    <citation type="submission" date="2021-04" db="EMBL/GenBank/DDBJ databases">
        <title>Genomic sequence of Actinosynnema pretiosum subsp. pretiosum ATCC 31280 (C-14919).</title>
        <authorList>
            <person name="Bai L."/>
            <person name="Wang X."/>
            <person name="Xiao Y."/>
        </authorList>
    </citation>
    <scope>NUCLEOTIDE SEQUENCE</scope>
    <source>
        <strain evidence="1">ATCC 31280</strain>
    </source>
</reference>
<gene>
    <name evidence="1" type="ORF">KCV87_00835</name>
</gene>
<protein>
    <submittedName>
        <fullName evidence="1">Uncharacterized protein</fullName>
    </submittedName>
</protein>
<name>A0AA45L720_9PSEU</name>
<evidence type="ECO:0000313" key="2">
    <source>
        <dbReference type="Proteomes" id="UP000677152"/>
    </source>
</evidence>
<sequence length="335" mass="37409">MTRDVDFPPLRNGVDYLLDAVQRLRGTPDAKNLKYAVLHLHAGMEVLLKYRLICEDWRLILDDEPASVTEQDYVAGKFRSIGVSKTIQRLNDLEGITVTSSQKRAVTALEKLRNQLQHHGLSSTAQAVEAQAVKALTFLMHFIGQYITPDDRLDPSDKKFLERTLPDIRGPLGEIKALVETRMQDLRPVLEAVAKTWCPECGQPAVLLASEGVAAPANIPQHEQPRCAFCTRSWPSRKDYVEDFTFFNLGLSDYGVADGGDPPTSTCEQCYEDMVVSFDFNTGNHGTSYEARCFACEEEFNDVCGICHQQPIYNPNVGEGCDFCSACTETVFNKD</sequence>
<accession>A0AA45L720</accession>
<proteinExistence type="predicted"/>
<dbReference type="AlphaFoldDB" id="A0AA45L720"/>
<dbReference type="EMBL" id="CP073249">
    <property type="protein sequence ID" value="QUF04724.1"/>
    <property type="molecule type" value="Genomic_DNA"/>
</dbReference>
<organism evidence="1 2">
    <name type="scientific">Actinosynnema pretiosum subsp. pretiosum</name>
    <dbReference type="NCBI Taxonomy" id="103721"/>
    <lineage>
        <taxon>Bacteria</taxon>
        <taxon>Bacillati</taxon>
        <taxon>Actinomycetota</taxon>
        <taxon>Actinomycetes</taxon>
        <taxon>Pseudonocardiales</taxon>
        <taxon>Pseudonocardiaceae</taxon>
        <taxon>Actinosynnema</taxon>
    </lineage>
</organism>